<keyword evidence="2" id="KW-0805">Transcription regulation</keyword>
<feature type="region of interest" description="Disordered" evidence="6">
    <location>
        <begin position="152"/>
        <end position="186"/>
    </location>
</feature>
<dbReference type="InterPro" id="IPR015300">
    <property type="entry name" value="DNA-bd_pseudobarrel_sf"/>
</dbReference>
<reference evidence="8 9" key="1">
    <citation type="submission" date="2024-01" db="EMBL/GenBank/DDBJ databases">
        <title>The genomes of 5 underutilized Papilionoideae crops provide insights into root nodulation and disease resistance.</title>
        <authorList>
            <person name="Yuan L."/>
        </authorList>
    </citation>
    <scope>NUCLEOTIDE SEQUENCE [LARGE SCALE GENOMIC DNA]</scope>
    <source>
        <strain evidence="8">LY-2023</strain>
        <tissue evidence="8">Leaf</tissue>
    </source>
</reference>
<dbReference type="FunFam" id="2.40.330.10:FF:000002">
    <property type="entry name" value="B3 domain-containing protein"/>
    <property type="match status" value="1"/>
</dbReference>
<gene>
    <name evidence="8" type="ORF">RJT34_17459</name>
</gene>
<feature type="compositionally biased region" description="Basic residues" evidence="6">
    <location>
        <begin position="469"/>
        <end position="479"/>
    </location>
</feature>
<dbReference type="GO" id="GO:0003700">
    <property type="term" value="F:DNA-binding transcription factor activity"/>
    <property type="evidence" value="ECO:0007669"/>
    <property type="project" value="InterPro"/>
</dbReference>
<dbReference type="GO" id="GO:0003677">
    <property type="term" value="F:DNA binding"/>
    <property type="evidence" value="ECO:0007669"/>
    <property type="project" value="UniProtKB-KW"/>
</dbReference>
<dbReference type="CDD" id="cd10017">
    <property type="entry name" value="B3_DNA"/>
    <property type="match status" value="1"/>
</dbReference>
<dbReference type="SUPFAM" id="SSF101936">
    <property type="entry name" value="DNA-binding pseudobarrel domain"/>
    <property type="match status" value="1"/>
</dbReference>
<dbReference type="PANTHER" id="PTHR31140">
    <property type="entry name" value="B3 DOMAIN-CONTAINING TRANSCRIPTION FACTOR ABI3"/>
    <property type="match status" value="1"/>
</dbReference>
<evidence type="ECO:0000256" key="6">
    <source>
        <dbReference type="SAM" id="MobiDB-lite"/>
    </source>
</evidence>
<feature type="domain" description="TF-B3" evidence="7">
    <location>
        <begin position="197"/>
        <end position="302"/>
    </location>
</feature>
<dbReference type="GO" id="GO:0005634">
    <property type="term" value="C:nucleus"/>
    <property type="evidence" value="ECO:0007669"/>
    <property type="project" value="UniProtKB-SubCell"/>
</dbReference>
<evidence type="ECO:0000259" key="7">
    <source>
        <dbReference type="PROSITE" id="PS50863"/>
    </source>
</evidence>
<dbReference type="EMBL" id="JAYKXN010000004">
    <property type="protein sequence ID" value="KAK7294570.1"/>
    <property type="molecule type" value="Genomic_DNA"/>
</dbReference>
<comment type="caution">
    <text evidence="8">The sequence shown here is derived from an EMBL/GenBank/DDBJ whole genome shotgun (WGS) entry which is preliminary data.</text>
</comment>
<dbReference type="SMART" id="SM01019">
    <property type="entry name" value="B3"/>
    <property type="match status" value="1"/>
</dbReference>
<feature type="region of interest" description="Disordered" evidence="6">
    <location>
        <begin position="467"/>
        <end position="492"/>
    </location>
</feature>
<keyword evidence="3" id="KW-0238">DNA-binding</keyword>
<comment type="subcellular location">
    <subcellularLocation>
        <location evidence="1">Nucleus</location>
    </subcellularLocation>
</comment>
<feature type="region of interest" description="Disordered" evidence="6">
    <location>
        <begin position="420"/>
        <end position="449"/>
    </location>
</feature>
<dbReference type="PANTHER" id="PTHR31140:SF123">
    <property type="entry name" value="B3 DOMAIN-CONTAINING TRANSCRIPTION FACTOR NGA1"/>
    <property type="match status" value="1"/>
</dbReference>
<feature type="compositionally biased region" description="Polar residues" evidence="6">
    <location>
        <begin position="152"/>
        <end position="161"/>
    </location>
</feature>
<name>A0AAN9J909_CLITE</name>
<protein>
    <recommendedName>
        <fullName evidence="7">TF-B3 domain-containing protein</fullName>
    </recommendedName>
</protein>
<keyword evidence="5" id="KW-0539">Nucleus</keyword>
<keyword evidence="4" id="KW-0804">Transcription</keyword>
<evidence type="ECO:0000256" key="3">
    <source>
        <dbReference type="ARBA" id="ARBA00023125"/>
    </source>
</evidence>
<evidence type="ECO:0000313" key="9">
    <source>
        <dbReference type="Proteomes" id="UP001359559"/>
    </source>
</evidence>
<organism evidence="8 9">
    <name type="scientific">Clitoria ternatea</name>
    <name type="common">Butterfly pea</name>
    <dbReference type="NCBI Taxonomy" id="43366"/>
    <lineage>
        <taxon>Eukaryota</taxon>
        <taxon>Viridiplantae</taxon>
        <taxon>Streptophyta</taxon>
        <taxon>Embryophyta</taxon>
        <taxon>Tracheophyta</taxon>
        <taxon>Spermatophyta</taxon>
        <taxon>Magnoliopsida</taxon>
        <taxon>eudicotyledons</taxon>
        <taxon>Gunneridae</taxon>
        <taxon>Pentapetalae</taxon>
        <taxon>rosids</taxon>
        <taxon>fabids</taxon>
        <taxon>Fabales</taxon>
        <taxon>Fabaceae</taxon>
        <taxon>Papilionoideae</taxon>
        <taxon>50 kb inversion clade</taxon>
        <taxon>NPAAA clade</taxon>
        <taxon>indigoferoid/millettioid clade</taxon>
        <taxon>Phaseoleae</taxon>
        <taxon>Clitoria</taxon>
    </lineage>
</organism>
<evidence type="ECO:0000256" key="2">
    <source>
        <dbReference type="ARBA" id="ARBA00023015"/>
    </source>
</evidence>
<dbReference type="Pfam" id="PF02362">
    <property type="entry name" value="B3"/>
    <property type="match status" value="1"/>
</dbReference>
<dbReference type="InterPro" id="IPR044800">
    <property type="entry name" value="LEC2-like"/>
</dbReference>
<dbReference type="AlphaFoldDB" id="A0AAN9J909"/>
<evidence type="ECO:0000256" key="5">
    <source>
        <dbReference type="ARBA" id="ARBA00023242"/>
    </source>
</evidence>
<evidence type="ECO:0000256" key="1">
    <source>
        <dbReference type="ARBA" id="ARBA00004123"/>
    </source>
</evidence>
<dbReference type="Gene3D" id="2.40.330.10">
    <property type="entry name" value="DNA-binding pseudobarrel domain"/>
    <property type="match status" value="1"/>
</dbReference>
<dbReference type="PROSITE" id="PS50863">
    <property type="entry name" value="B3"/>
    <property type="match status" value="1"/>
</dbReference>
<evidence type="ECO:0000256" key="4">
    <source>
        <dbReference type="ARBA" id="ARBA00023163"/>
    </source>
</evidence>
<accession>A0AAN9J909</accession>
<evidence type="ECO:0000313" key="8">
    <source>
        <dbReference type="EMBL" id="KAK7294570.1"/>
    </source>
</evidence>
<proteinExistence type="predicted"/>
<dbReference type="InterPro" id="IPR003340">
    <property type="entry name" value="B3_DNA-bd"/>
</dbReference>
<feature type="compositionally biased region" description="Polar residues" evidence="6">
    <location>
        <begin position="438"/>
        <end position="449"/>
    </location>
</feature>
<dbReference type="Proteomes" id="UP001359559">
    <property type="component" value="Unassembled WGS sequence"/>
</dbReference>
<sequence length="575" mass="64747">MSREQQKQGKQVKGSDGAEKVIVVVKASKEIPRTALVWSLTHVVQPGDCITLLVVGIIWYGDPCPVELCLEGILILNFMELMQQVKGYSDSREEEEEEEAVAAEEEEIITREESCRLLHEQQDAAPSNFVINSNNNIHTTKQLDFMDLSLGSNKGEANSQRSGAAATSSSCSSSSSPSCANNGNNLLQQPAEKEHMFDKVVTPSDVGKLNRLVIPKQHAEKYFPLDSNANEKGMLLNFEDRNGKLWRFRYSYWNSSQSYVMTKGWSRFVKEKKLDAGDIVSFQRGVGELYRHRLYIDWRRRPDHHHHHGPDPSTTLFTPFFLPNQPHLMSIRWGSGTTSTNSATGRFYSLPSPTLPHHHHDHFQQHLNYNTMYHHHQNQNQNQNPSFYHHQHQNYQNNELGNSSSGSASSVFYLRSTTPSMSSMADHHHHHHQQQQQGLMMSTRQQQGGNVVSLSPMIIDSVPIAHHNNNQHHHHHHQHVDKSGSSGSSSTAGKRLRLFGVNMECASSTTSSSEDPKCFSLLSSSSLAMANSNSSLPPLQLLKEDTFSSPSARFGDQKGEASMFFDLDPSLQYRQ</sequence>
<keyword evidence="9" id="KW-1185">Reference proteome</keyword>
<feature type="compositionally biased region" description="Low complexity" evidence="6">
    <location>
        <begin position="162"/>
        <end position="185"/>
    </location>
</feature>